<evidence type="ECO:0000256" key="7">
    <source>
        <dbReference type="ARBA" id="ARBA00022792"/>
    </source>
</evidence>
<dbReference type="InterPro" id="IPR010934">
    <property type="entry name" value="NADH_DH_su5_C"/>
</dbReference>
<evidence type="ECO:0000256" key="14">
    <source>
        <dbReference type="ARBA" id="ARBA00023136"/>
    </source>
</evidence>
<keyword evidence="13 16" id="KW-0496">Mitochondrion</keyword>
<dbReference type="PANTHER" id="PTHR42829">
    <property type="entry name" value="NADH-UBIQUINONE OXIDOREDUCTASE CHAIN 5"/>
    <property type="match status" value="1"/>
</dbReference>
<keyword evidence="12 16" id="KW-0830">Ubiquinone</keyword>
<dbReference type="RefSeq" id="YP_002317391.1">
    <property type="nucleotide sequence ID" value="NC_011582.1"/>
</dbReference>
<dbReference type="InterPro" id="IPR001750">
    <property type="entry name" value="ND/Mrp_TM"/>
</dbReference>
<feature type="transmembrane region" description="Helical" evidence="16">
    <location>
        <begin position="122"/>
        <end position="139"/>
    </location>
</feature>
<name>B7XCD0_9TELE</name>
<feature type="transmembrane region" description="Helical" evidence="16">
    <location>
        <begin position="307"/>
        <end position="325"/>
    </location>
</feature>
<comment type="catalytic activity">
    <reaction evidence="15 16">
        <text>a ubiquinone + NADH + 5 H(+)(in) = a ubiquinol + NAD(+) + 4 H(+)(out)</text>
        <dbReference type="Rhea" id="RHEA:29091"/>
        <dbReference type="Rhea" id="RHEA-COMP:9565"/>
        <dbReference type="Rhea" id="RHEA-COMP:9566"/>
        <dbReference type="ChEBI" id="CHEBI:15378"/>
        <dbReference type="ChEBI" id="CHEBI:16389"/>
        <dbReference type="ChEBI" id="CHEBI:17976"/>
        <dbReference type="ChEBI" id="CHEBI:57540"/>
        <dbReference type="ChEBI" id="CHEBI:57945"/>
        <dbReference type="EC" id="7.1.1.2"/>
    </reaction>
</comment>
<evidence type="ECO:0000256" key="5">
    <source>
        <dbReference type="ARBA" id="ARBA00022660"/>
    </source>
</evidence>
<evidence type="ECO:0000256" key="11">
    <source>
        <dbReference type="ARBA" id="ARBA00023027"/>
    </source>
</evidence>
<keyword evidence="9" id="KW-0249">Electron transport</keyword>
<evidence type="ECO:0000256" key="3">
    <source>
        <dbReference type="ARBA" id="ARBA00021096"/>
    </source>
</evidence>
<dbReference type="InterPro" id="IPR018393">
    <property type="entry name" value="NADHpl_OxRdtase_5_subgr"/>
</dbReference>
<feature type="transmembrane region" description="Helical" evidence="16">
    <location>
        <begin position="279"/>
        <end position="300"/>
    </location>
</feature>
<keyword evidence="6 16" id="KW-0812">Transmembrane</keyword>
<feature type="transmembrane region" description="Helical" evidence="16">
    <location>
        <begin position="492"/>
        <end position="511"/>
    </location>
</feature>
<feature type="domain" description="NADH-Ubiquinone oxidoreductase (complex I) chain 5 N-terminal" evidence="18">
    <location>
        <begin position="73"/>
        <end position="123"/>
    </location>
</feature>
<comment type="subcellular location">
    <subcellularLocation>
        <location evidence="1">Mitochondrion inner membrane</location>
        <topology evidence="1">Multi-pass membrane protein</topology>
    </subcellularLocation>
</comment>
<dbReference type="AlphaFoldDB" id="B7XCD0"/>
<keyword evidence="11 16" id="KW-0520">NAD</keyword>
<feature type="transmembrane region" description="Helical" evidence="16">
    <location>
        <begin position="177"/>
        <end position="195"/>
    </location>
</feature>
<feature type="domain" description="NADH:quinone oxidoreductase/Mrp antiporter transmembrane" evidence="17">
    <location>
        <begin position="139"/>
        <end position="422"/>
    </location>
</feature>
<comment type="function">
    <text evidence="16">Core subunit of the mitochondrial membrane respiratory chain NADH dehydrogenase (Complex I) which catalyzes electron transfer from NADH through the respiratory chain, using ubiquinone as an electron acceptor. Essential for the catalytic activity and assembly of complex I.</text>
</comment>
<evidence type="ECO:0000259" key="17">
    <source>
        <dbReference type="Pfam" id="PF00361"/>
    </source>
</evidence>
<accession>B7XCD0</accession>
<evidence type="ECO:0000256" key="10">
    <source>
        <dbReference type="ARBA" id="ARBA00022989"/>
    </source>
</evidence>
<evidence type="ECO:0000256" key="4">
    <source>
        <dbReference type="ARBA" id="ARBA00022448"/>
    </source>
</evidence>
<evidence type="ECO:0000256" key="15">
    <source>
        <dbReference type="ARBA" id="ARBA00049551"/>
    </source>
</evidence>
<feature type="transmembrane region" description="Helical" evidence="16">
    <location>
        <begin position="47"/>
        <end position="69"/>
    </location>
</feature>
<dbReference type="CTD" id="4540"/>
<dbReference type="Pfam" id="PF00662">
    <property type="entry name" value="Proton_antipo_N"/>
    <property type="match status" value="1"/>
</dbReference>
<dbReference type="GO" id="GO:0005743">
    <property type="term" value="C:mitochondrial inner membrane"/>
    <property type="evidence" value="ECO:0007669"/>
    <property type="project" value="UniProtKB-SubCell"/>
</dbReference>
<feature type="transmembrane region" description="Helical" evidence="16">
    <location>
        <begin position="6"/>
        <end position="26"/>
    </location>
</feature>
<dbReference type="Pfam" id="PF00361">
    <property type="entry name" value="Proton_antipo_M"/>
    <property type="match status" value="1"/>
</dbReference>
<proteinExistence type="inferred from homology"/>
<evidence type="ECO:0000259" key="19">
    <source>
        <dbReference type="Pfam" id="PF06455"/>
    </source>
</evidence>
<keyword evidence="10 16" id="KW-1133">Transmembrane helix</keyword>
<evidence type="ECO:0000256" key="2">
    <source>
        <dbReference type="ARBA" id="ARBA00012944"/>
    </source>
</evidence>
<evidence type="ECO:0000256" key="9">
    <source>
        <dbReference type="ARBA" id="ARBA00022982"/>
    </source>
</evidence>
<dbReference type="GO" id="GO:0042773">
    <property type="term" value="P:ATP synthesis coupled electron transport"/>
    <property type="evidence" value="ECO:0007669"/>
    <property type="project" value="InterPro"/>
</dbReference>
<evidence type="ECO:0000259" key="18">
    <source>
        <dbReference type="Pfam" id="PF00662"/>
    </source>
</evidence>
<keyword evidence="14 16" id="KW-0472">Membrane</keyword>
<gene>
    <name evidence="20" type="primary">ND5</name>
</gene>
<dbReference type="EMBL" id="AB445128">
    <property type="protein sequence ID" value="BAG83102.1"/>
    <property type="molecule type" value="Genomic_DNA"/>
</dbReference>
<keyword evidence="4 16" id="KW-0813">Transport</keyword>
<feature type="transmembrane region" description="Helical" evidence="16">
    <location>
        <begin position="215"/>
        <end position="235"/>
    </location>
</feature>
<dbReference type="InterPro" id="IPR003945">
    <property type="entry name" value="NU5C-like"/>
</dbReference>
<geneLocation type="mitochondrion" evidence="20"/>
<dbReference type="GO" id="GO:0008137">
    <property type="term" value="F:NADH dehydrogenase (ubiquinone) activity"/>
    <property type="evidence" value="ECO:0007669"/>
    <property type="project" value="UniProtKB-EC"/>
</dbReference>
<evidence type="ECO:0000313" key="20">
    <source>
        <dbReference type="EMBL" id="BAG83102.1"/>
    </source>
</evidence>
<keyword evidence="8" id="KW-1278">Translocase</keyword>
<evidence type="ECO:0000256" key="6">
    <source>
        <dbReference type="ARBA" id="ARBA00022692"/>
    </source>
</evidence>
<dbReference type="EC" id="7.1.1.2" evidence="2 16"/>
<dbReference type="InterPro" id="IPR001516">
    <property type="entry name" value="Proton_antipo_N"/>
</dbReference>
<feature type="transmembrane region" description="Helical" evidence="16">
    <location>
        <begin position="590"/>
        <end position="610"/>
    </location>
</feature>
<feature type="transmembrane region" description="Helical" evidence="16">
    <location>
        <begin position="413"/>
        <end position="436"/>
    </location>
</feature>
<dbReference type="GO" id="GO:0003954">
    <property type="term" value="F:NADH dehydrogenase activity"/>
    <property type="evidence" value="ECO:0007669"/>
    <property type="project" value="TreeGrafter"/>
</dbReference>
<evidence type="ECO:0000256" key="8">
    <source>
        <dbReference type="ARBA" id="ARBA00022967"/>
    </source>
</evidence>
<dbReference type="PRINTS" id="PR01434">
    <property type="entry name" value="NADHDHGNASE5"/>
</dbReference>
<comment type="similarity">
    <text evidence="16">Belongs to the complex I subunit 5 family.</text>
</comment>
<dbReference type="NCBIfam" id="TIGR01974">
    <property type="entry name" value="NDH_I_L"/>
    <property type="match status" value="1"/>
</dbReference>
<feature type="transmembrane region" description="Helical" evidence="16">
    <location>
        <begin position="145"/>
        <end position="165"/>
    </location>
</feature>
<organism evidence="20">
    <name type="scientific">Spinachia spinachia</name>
    <name type="common">sea stickleback</name>
    <dbReference type="NCBI Taxonomy" id="206126"/>
    <lineage>
        <taxon>Eukaryota</taxon>
        <taxon>Metazoa</taxon>
        <taxon>Chordata</taxon>
        <taxon>Craniata</taxon>
        <taxon>Vertebrata</taxon>
        <taxon>Euteleostomi</taxon>
        <taxon>Actinopterygii</taxon>
        <taxon>Neopterygii</taxon>
        <taxon>Teleostei</taxon>
        <taxon>Neoteleostei</taxon>
        <taxon>Acanthomorphata</taxon>
        <taxon>Eupercaria</taxon>
        <taxon>Perciformes</taxon>
        <taxon>Cottioidei</taxon>
        <taxon>Gasterosteales</taxon>
        <taxon>Gasterosteidae</taxon>
        <taxon>Spinachia</taxon>
    </lineage>
</organism>
<feature type="transmembrane region" description="Helical" evidence="16">
    <location>
        <begin position="89"/>
        <end position="110"/>
    </location>
</feature>
<evidence type="ECO:0000256" key="12">
    <source>
        <dbReference type="ARBA" id="ARBA00023075"/>
    </source>
</evidence>
<feature type="transmembrane region" description="Helical" evidence="16">
    <location>
        <begin position="374"/>
        <end position="393"/>
    </location>
</feature>
<keyword evidence="5" id="KW-0679">Respiratory chain</keyword>
<feature type="domain" description="NADH dehydrogenase subunit 5 C-terminal" evidence="19">
    <location>
        <begin position="428"/>
        <end position="609"/>
    </location>
</feature>
<evidence type="ECO:0000256" key="16">
    <source>
        <dbReference type="RuleBase" id="RU003404"/>
    </source>
</evidence>
<dbReference type="PANTHER" id="PTHR42829:SF2">
    <property type="entry name" value="NADH-UBIQUINONE OXIDOREDUCTASE CHAIN 5"/>
    <property type="match status" value="1"/>
</dbReference>
<protein>
    <recommendedName>
        <fullName evidence="3 16">NADH-ubiquinone oxidoreductase chain 5</fullName>
        <ecNumber evidence="2 16">7.1.1.2</ecNumber>
    </recommendedName>
</protein>
<sequence length="612" mass="67992">MHPTSLMMASSLIVIFSLLLFPLFTTMAPQPKTPEWALSHVKTAVKLAFFVSLLPLFLFLSEGAETVITTWTWMNTLTYDINISLKFDFYSIIFTPIALYVTWSILEFASWYMHTDPYMSRFFKYLLTFLIAMITLVTANNMFQIFIGWEGVGIMSFLLIGWWYGRADANTAALQAVLYNRVGDIGLIFAMAWMATNLNSWEFQQMFAMSQTMDLTYPLIGLIVAATGKSAQFGLHPWLPSAMEGPTPVSALLHSSTMVVAGIFLLIRMSPLMEDNQTALTICLCLGALTTLFTATCALTQNDIKKIVAFSTSSQLGLMMVTIGLNQPQLAFLHICTHAFFKAMLFLCSGAIIHSLNDEQDIRKMGGMHKLTPFTSSCLIIGSLALTGTPFLAGFFSKDAIIEALNTSYINAWALALTLIATSFTAVYSLRVIFFVSMGTPRFNSLSPINENNPAVINPIKRFAWGSIFAGLLITSNIVLSKTCVMTMPPLLKLAALLVTLLGLFMALELANLTGKQFTQTPHLRTHHFSNMLGFFPNIIHRFPPKINLFLGQFIAAQMVDQTWLEKTGPKAVHNMNLPLITTVSNTQQGMVKTFLAFFFITGFFTLLIAPI</sequence>
<dbReference type="GO" id="GO:0015990">
    <property type="term" value="P:electron transport coupled proton transport"/>
    <property type="evidence" value="ECO:0007669"/>
    <property type="project" value="TreeGrafter"/>
</dbReference>
<feature type="transmembrane region" description="Helical" evidence="16">
    <location>
        <begin position="463"/>
        <end position="480"/>
    </location>
</feature>
<reference evidence="20" key="1">
    <citation type="journal article" date="2009" name="Mol. Phylogenet. Evol.">
        <title>Stickleback phylogenies resolved: evidence from mitochondrial genomes and 11 nuclear genes.</title>
        <authorList>
            <person name="Kawahara R."/>
            <person name="Miya M."/>
            <person name="Mabuchi K."/>
            <person name="Near T.J."/>
            <person name="Nishida M."/>
        </authorList>
    </citation>
    <scope>NUCLEOTIDE SEQUENCE</scope>
    <source>
        <tissue evidence="20">Muscle</tissue>
    </source>
</reference>
<keyword evidence="7" id="KW-0999">Mitochondrion inner membrane</keyword>
<dbReference type="GeneID" id="7042863"/>
<feature type="transmembrane region" description="Helical" evidence="16">
    <location>
        <begin position="331"/>
        <end position="353"/>
    </location>
</feature>
<dbReference type="Pfam" id="PF06455">
    <property type="entry name" value="NADH5_C"/>
    <property type="match status" value="1"/>
</dbReference>
<evidence type="ECO:0000256" key="13">
    <source>
        <dbReference type="ARBA" id="ARBA00023128"/>
    </source>
</evidence>
<feature type="transmembrane region" description="Helical" evidence="16">
    <location>
        <begin position="247"/>
        <end position="267"/>
    </location>
</feature>
<evidence type="ECO:0000256" key="1">
    <source>
        <dbReference type="ARBA" id="ARBA00004448"/>
    </source>
</evidence>